<accession>A0A1I2IJK8</accession>
<reference evidence="3" key="1">
    <citation type="submission" date="2016-10" db="EMBL/GenBank/DDBJ databases">
        <authorList>
            <person name="Varghese N."/>
            <person name="Submissions S."/>
        </authorList>
    </citation>
    <scope>NUCLEOTIDE SEQUENCE [LARGE SCALE GENOMIC DNA]</scope>
    <source>
        <strain evidence="3">ATCC 25963</strain>
    </source>
</reference>
<feature type="region of interest" description="Disordered" evidence="1">
    <location>
        <begin position="1"/>
        <end position="21"/>
    </location>
</feature>
<dbReference type="STRING" id="54.SAMN02745121_08694"/>
<dbReference type="AlphaFoldDB" id="A0A1I2IJK8"/>
<name>A0A1I2IJK8_9BACT</name>
<evidence type="ECO:0000256" key="1">
    <source>
        <dbReference type="SAM" id="MobiDB-lite"/>
    </source>
</evidence>
<feature type="compositionally biased region" description="Basic and acidic residues" evidence="1">
    <location>
        <begin position="8"/>
        <end position="21"/>
    </location>
</feature>
<protein>
    <submittedName>
        <fullName evidence="2">Uncharacterized protein</fullName>
    </submittedName>
</protein>
<dbReference type="EMBL" id="FOMX01000066">
    <property type="protein sequence ID" value="SFF41227.1"/>
    <property type="molecule type" value="Genomic_DNA"/>
</dbReference>
<sequence length="42" mass="4728">MDITARPDVSKHRERAQDATVYREPRPTVQLAGSTPFVGLFN</sequence>
<organism evidence="2 3">
    <name type="scientific">Nannocystis exedens</name>
    <dbReference type="NCBI Taxonomy" id="54"/>
    <lineage>
        <taxon>Bacteria</taxon>
        <taxon>Pseudomonadati</taxon>
        <taxon>Myxococcota</taxon>
        <taxon>Polyangia</taxon>
        <taxon>Nannocystales</taxon>
        <taxon>Nannocystaceae</taxon>
        <taxon>Nannocystis</taxon>
    </lineage>
</organism>
<evidence type="ECO:0000313" key="2">
    <source>
        <dbReference type="EMBL" id="SFF41227.1"/>
    </source>
</evidence>
<proteinExistence type="predicted"/>
<dbReference type="Proteomes" id="UP000199400">
    <property type="component" value="Unassembled WGS sequence"/>
</dbReference>
<evidence type="ECO:0000313" key="3">
    <source>
        <dbReference type="Proteomes" id="UP000199400"/>
    </source>
</evidence>
<keyword evidence="3" id="KW-1185">Reference proteome</keyword>
<gene>
    <name evidence="2" type="ORF">SAMN02745121_08694</name>
</gene>